<protein>
    <recommendedName>
        <fullName evidence="6">Dihydroorotase</fullName>
        <shortName evidence="6">DHOase</shortName>
        <ecNumber evidence="6">3.5.2.3</ecNumber>
    </recommendedName>
</protein>
<keyword evidence="3 6" id="KW-0479">Metal-binding</keyword>
<dbReference type="InterPro" id="IPR004722">
    <property type="entry name" value="DHOase"/>
</dbReference>
<dbReference type="Gene3D" id="3.20.20.140">
    <property type="entry name" value="Metal-dependent hydrolases"/>
    <property type="match status" value="1"/>
</dbReference>
<feature type="binding site" evidence="6">
    <location>
        <position position="94"/>
    </location>
    <ligand>
        <name>substrate</name>
    </ligand>
</feature>
<reference evidence="9" key="1">
    <citation type="submission" date="2011-12" db="EMBL/GenBank/DDBJ databases">
        <title>The complete genome of chromosome of Sulfobacillus acidophilus DSM 10332.</title>
        <authorList>
            <person name="Lucas S."/>
            <person name="Han J."/>
            <person name="Lapidus A."/>
            <person name="Bruce D."/>
            <person name="Goodwin L."/>
            <person name="Pitluck S."/>
            <person name="Peters L."/>
            <person name="Kyrpides N."/>
            <person name="Mavromatis K."/>
            <person name="Ivanova N."/>
            <person name="Mikhailova N."/>
            <person name="Chertkov O."/>
            <person name="Saunders E."/>
            <person name="Detter J.C."/>
            <person name="Tapia R."/>
            <person name="Han C."/>
            <person name="Land M."/>
            <person name="Hauser L."/>
            <person name="Markowitz V."/>
            <person name="Cheng J.-F."/>
            <person name="Hugenholtz P."/>
            <person name="Woyke T."/>
            <person name="Wu D."/>
            <person name="Pukall R."/>
            <person name="Gehrich-Schroeter G."/>
            <person name="Schneider S."/>
            <person name="Klenk H.-P."/>
            <person name="Eisen J.A."/>
        </authorList>
    </citation>
    <scope>NUCLEOTIDE SEQUENCE [LARGE SCALE GENOMIC DNA]</scope>
    <source>
        <strain evidence="9">ATCC 700253 / DSM 10332 / NAL</strain>
    </source>
</reference>
<keyword evidence="9" id="KW-1185">Reference proteome</keyword>
<name>G8TX56_SULAD</name>
<feature type="binding site" evidence="6">
    <location>
        <position position="232"/>
    </location>
    <ligand>
        <name>Zn(2+)</name>
        <dbReference type="ChEBI" id="CHEBI:29105"/>
        <label>2</label>
    </ligand>
</feature>
<feature type="binding site" evidence="6">
    <location>
        <position position="311"/>
    </location>
    <ligand>
        <name>substrate</name>
    </ligand>
</feature>
<evidence type="ECO:0000313" key="9">
    <source>
        <dbReference type="Proteomes" id="UP000005439"/>
    </source>
</evidence>
<evidence type="ECO:0000256" key="2">
    <source>
        <dbReference type="ARBA" id="ARBA00010286"/>
    </source>
</evidence>
<evidence type="ECO:0000256" key="5">
    <source>
        <dbReference type="ARBA" id="ARBA00022975"/>
    </source>
</evidence>
<comment type="function">
    <text evidence="1 6">Catalyzes the reversible cyclization of carbamoyl aspartate to dihydroorotate.</text>
</comment>
<evidence type="ECO:0000256" key="1">
    <source>
        <dbReference type="ARBA" id="ARBA00002368"/>
    </source>
</evidence>
<dbReference type="SUPFAM" id="SSF51556">
    <property type="entry name" value="Metallo-dependent hydrolases"/>
    <property type="match status" value="1"/>
</dbReference>
<dbReference type="InterPro" id="IPR032466">
    <property type="entry name" value="Metal_Hydrolase"/>
</dbReference>
<dbReference type="InterPro" id="IPR050138">
    <property type="entry name" value="DHOase/Allantoinase_Hydrolase"/>
</dbReference>
<feature type="binding site" evidence="6">
    <location>
        <begin position="62"/>
        <end position="64"/>
    </location>
    <ligand>
        <name>substrate</name>
    </ligand>
</feature>
<dbReference type="InterPro" id="IPR011059">
    <property type="entry name" value="Metal-dep_hydrolase_composite"/>
</dbReference>
<feature type="binding site" evidence="6">
    <location>
        <position position="280"/>
    </location>
    <ligand>
        <name>substrate</name>
    </ligand>
</feature>
<dbReference type="PANTHER" id="PTHR43668">
    <property type="entry name" value="ALLANTOINASE"/>
    <property type="match status" value="1"/>
</dbReference>
<dbReference type="GO" id="GO:0004038">
    <property type="term" value="F:allantoinase activity"/>
    <property type="evidence" value="ECO:0007669"/>
    <property type="project" value="TreeGrafter"/>
</dbReference>
<dbReference type="CDD" id="cd01317">
    <property type="entry name" value="DHOase_IIa"/>
    <property type="match status" value="1"/>
</dbReference>
<feature type="binding site" evidence="6">
    <location>
        <position position="152"/>
    </location>
    <ligand>
        <name>Zn(2+)</name>
        <dbReference type="ChEBI" id="CHEBI:29105"/>
        <label>1</label>
    </ligand>
</feature>
<organism evidence="8 9">
    <name type="scientific">Sulfobacillus acidophilus (strain ATCC 700253 / DSM 10332 / NAL)</name>
    <dbReference type="NCBI Taxonomy" id="679936"/>
    <lineage>
        <taxon>Bacteria</taxon>
        <taxon>Bacillati</taxon>
        <taxon>Bacillota</taxon>
        <taxon>Clostridia</taxon>
        <taxon>Eubacteriales</taxon>
        <taxon>Clostridiales Family XVII. Incertae Sedis</taxon>
        <taxon>Sulfobacillus</taxon>
    </lineage>
</organism>
<dbReference type="EC" id="3.5.2.3" evidence="6"/>
<dbReference type="UniPathway" id="UPA00070">
    <property type="reaction ID" value="UER00117"/>
</dbReference>
<accession>G8TX56</accession>
<gene>
    <name evidence="6" type="primary">pyrC</name>
    <name evidence="8" type="ordered locus">Sulac_1467</name>
</gene>
<feature type="binding site" evidence="6">
    <location>
        <position position="307"/>
    </location>
    <ligand>
        <name>Zn(2+)</name>
        <dbReference type="ChEBI" id="CHEBI:29105"/>
        <label>1</label>
    </ligand>
</feature>
<dbReference type="InterPro" id="IPR002195">
    <property type="entry name" value="Dihydroorotase_CS"/>
</dbReference>
<evidence type="ECO:0000259" key="7">
    <source>
        <dbReference type="Pfam" id="PF12890"/>
    </source>
</evidence>
<sequence>MVKTALRIRDARIIDPFRGVDDVGDVWIDHGVVVEPGTIHPETTFDAHGLWLVPRITDMHVHFRDPGQTWIEDVGSGSRAAAAGGFTQVMTMANTDPVVDSPSLVAWLAERGRQEGLVRILPGAAITRGSEGRQLTDFYRLKAAGAVGFSDDGRPVESAAVMQAALAYSRTVGAPVINHAQEMSLSRQAVVHQGAPALEMGLAGAGELAESLMVWRDVQLAGATGGILHVAHVSVPHSLEAIRYARDHGWQVTAEATPHHLFFTDEILREWGYDPVTKVNPPLRPGAFREALQRAVASGLVGVAATDHAPHAADEKSLPYVEAPFGIAGLETAIGALLTVLLHSGLMTPLALFALLTVGPHQVLRLAYPGLVPGAPADLTLIDPDREWLVDPKAFYSRGHNTPFSGQRLRGRAVATMLDGVWTMLDGEVSS</sequence>
<dbReference type="GO" id="GO:0006145">
    <property type="term" value="P:purine nucleobase catabolic process"/>
    <property type="evidence" value="ECO:0007669"/>
    <property type="project" value="TreeGrafter"/>
</dbReference>
<dbReference type="HAMAP" id="MF_00220_B">
    <property type="entry name" value="PyrC_classI_B"/>
    <property type="match status" value="1"/>
</dbReference>
<evidence type="ECO:0000256" key="4">
    <source>
        <dbReference type="ARBA" id="ARBA00022801"/>
    </source>
</evidence>
<comment type="similarity">
    <text evidence="2 6">Belongs to the metallo-dependent hydrolases superfamily. DHOase family. Class I DHOase subfamily.</text>
</comment>
<dbReference type="GO" id="GO:0044205">
    <property type="term" value="P:'de novo' UMP biosynthetic process"/>
    <property type="evidence" value="ECO:0007669"/>
    <property type="project" value="UniProtKB-UniRule"/>
</dbReference>
<evidence type="ECO:0000256" key="6">
    <source>
        <dbReference type="HAMAP-Rule" id="MF_00220"/>
    </source>
</evidence>
<dbReference type="SUPFAM" id="SSF51338">
    <property type="entry name" value="Composite domain of metallo-dependent hydrolases"/>
    <property type="match status" value="1"/>
</dbReference>
<reference evidence="8 9" key="2">
    <citation type="journal article" date="2012" name="Stand. Genomic Sci.">
        <title>Complete genome sequence of the moderately thermophilic mineral-sulfide-oxidizing firmicute Sulfobacillus acidophilus type strain (NAL(T)).</title>
        <authorList>
            <person name="Anderson I."/>
            <person name="Chertkov O."/>
            <person name="Chen A."/>
            <person name="Saunders E."/>
            <person name="Lapidus A."/>
            <person name="Nolan M."/>
            <person name="Lucas S."/>
            <person name="Hammon N."/>
            <person name="Deshpande S."/>
            <person name="Cheng J.F."/>
            <person name="Han C."/>
            <person name="Tapia R."/>
            <person name="Goodwin L.A."/>
            <person name="Pitluck S."/>
            <person name="Liolios K."/>
            <person name="Pagani I."/>
            <person name="Ivanova N."/>
            <person name="Mikhailova N."/>
            <person name="Pati A."/>
            <person name="Palaniappan K."/>
            <person name="Land M."/>
            <person name="Pan C."/>
            <person name="Rohde M."/>
            <person name="Pukall R."/>
            <person name="Goker M."/>
            <person name="Detter J.C."/>
            <person name="Woyke T."/>
            <person name="Bristow J."/>
            <person name="Eisen J.A."/>
            <person name="Markowitz V."/>
            <person name="Hugenholtz P."/>
            <person name="Kyrpides N.C."/>
            <person name="Klenk H.P."/>
            <person name="Mavromatis K."/>
        </authorList>
    </citation>
    <scope>NUCLEOTIDE SEQUENCE [LARGE SCALE GENOMIC DNA]</scope>
    <source>
        <strain evidence="9">ATCC 700253 / DSM 10332 / NAL</strain>
    </source>
</reference>
<evidence type="ECO:0000313" key="8">
    <source>
        <dbReference type="EMBL" id="AEW04964.1"/>
    </source>
</evidence>
<dbReference type="Proteomes" id="UP000005439">
    <property type="component" value="Chromosome"/>
</dbReference>
<dbReference type="GO" id="GO:0004151">
    <property type="term" value="F:dihydroorotase activity"/>
    <property type="evidence" value="ECO:0007669"/>
    <property type="project" value="UniProtKB-UniRule"/>
</dbReference>
<comment type="catalytic activity">
    <reaction evidence="6">
        <text>(S)-dihydroorotate + H2O = N-carbamoyl-L-aspartate + H(+)</text>
        <dbReference type="Rhea" id="RHEA:24296"/>
        <dbReference type="ChEBI" id="CHEBI:15377"/>
        <dbReference type="ChEBI" id="CHEBI:15378"/>
        <dbReference type="ChEBI" id="CHEBI:30864"/>
        <dbReference type="ChEBI" id="CHEBI:32814"/>
        <dbReference type="EC" id="3.5.2.3"/>
    </reaction>
</comment>
<dbReference type="PATRIC" id="fig|679936.5.peg.1532"/>
<feature type="active site" evidence="6">
    <location>
        <position position="307"/>
    </location>
</feature>
<dbReference type="GO" id="GO:0008270">
    <property type="term" value="F:zinc ion binding"/>
    <property type="evidence" value="ECO:0007669"/>
    <property type="project" value="UniProtKB-UniRule"/>
</dbReference>
<dbReference type="HOGENOM" id="CLU_015572_1_0_9"/>
<dbReference type="PROSITE" id="PS00483">
    <property type="entry name" value="DIHYDROOROTASE_2"/>
    <property type="match status" value="1"/>
</dbReference>
<comment type="pathway">
    <text evidence="6">Pyrimidine metabolism; UMP biosynthesis via de novo pathway; (S)-dihydroorotate from bicarbonate: step 3/3.</text>
</comment>
<keyword evidence="5 6" id="KW-0665">Pyrimidine biosynthesis</keyword>
<dbReference type="NCBIfam" id="TIGR00857">
    <property type="entry name" value="pyrC_multi"/>
    <property type="match status" value="1"/>
</dbReference>
<dbReference type="STRING" id="679936.Sulac_1467"/>
<dbReference type="InterPro" id="IPR024403">
    <property type="entry name" value="DHOase_cat"/>
</dbReference>
<dbReference type="AlphaFoldDB" id="G8TX56"/>
<dbReference type="Gene3D" id="2.30.40.10">
    <property type="entry name" value="Urease, subunit C, domain 1"/>
    <property type="match status" value="1"/>
</dbReference>
<dbReference type="Pfam" id="PF12890">
    <property type="entry name" value="DHOase"/>
    <property type="match status" value="1"/>
</dbReference>
<proteinExistence type="inferred from homology"/>
<feature type="binding site" evidence="6">
    <location>
        <position position="62"/>
    </location>
    <ligand>
        <name>Zn(2+)</name>
        <dbReference type="ChEBI" id="CHEBI:29105"/>
        <label>1</label>
    </ligand>
</feature>
<comment type="cofactor">
    <cofactor evidence="6">
        <name>Zn(2+)</name>
        <dbReference type="ChEBI" id="CHEBI:29105"/>
    </cofactor>
    <text evidence="6">Binds 2 Zn(2+) ions per subunit.</text>
</comment>
<feature type="binding site" evidence="6">
    <location>
        <begin position="325"/>
        <end position="326"/>
    </location>
    <ligand>
        <name>substrate</name>
    </ligand>
</feature>
<keyword evidence="6" id="KW-0862">Zinc</keyword>
<keyword evidence="4 6" id="KW-0378">Hydrolase</keyword>
<dbReference type="GO" id="GO:0005737">
    <property type="term" value="C:cytoplasm"/>
    <property type="evidence" value="ECO:0007669"/>
    <property type="project" value="TreeGrafter"/>
</dbReference>
<feature type="binding site" evidence="6">
    <location>
        <position position="179"/>
    </location>
    <ligand>
        <name>Zn(2+)</name>
        <dbReference type="ChEBI" id="CHEBI:29105"/>
        <label>2</label>
    </ligand>
</feature>
<feature type="binding site" evidence="6">
    <location>
        <position position="60"/>
    </location>
    <ligand>
        <name>Zn(2+)</name>
        <dbReference type="ChEBI" id="CHEBI:29105"/>
        <label>1</label>
    </ligand>
</feature>
<feature type="domain" description="Dihydroorotase catalytic" evidence="7">
    <location>
        <begin position="52"/>
        <end position="234"/>
    </location>
</feature>
<evidence type="ECO:0000256" key="3">
    <source>
        <dbReference type="ARBA" id="ARBA00022723"/>
    </source>
</evidence>
<dbReference type="KEGG" id="sap:Sulac_1467"/>
<dbReference type="PROSITE" id="PS00482">
    <property type="entry name" value="DIHYDROOROTASE_1"/>
    <property type="match status" value="1"/>
</dbReference>
<feature type="binding site" evidence="6">
    <location>
        <position position="152"/>
    </location>
    <ligand>
        <name>Zn(2+)</name>
        <dbReference type="ChEBI" id="CHEBI:29105"/>
        <label>2</label>
    </ligand>
</feature>
<dbReference type="EMBL" id="CP003179">
    <property type="protein sequence ID" value="AEW04964.1"/>
    <property type="molecule type" value="Genomic_DNA"/>
</dbReference>
<dbReference type="PANTHER" id="PTHR43668:SF2">
    <property type="entry name" value="ALLANTOINASE"/>
    <property type="match status" value="1"/>
</dbReference>